<protein>
    <submittedName>
        <fullName evidence="2">Putative TnpX site-specific recombinase family protein</fullName>
    </submittedName>
</protein>
<organism evidence="2">
    <name type="scientific">termite gut metagenome</name>
    <dbReference type="NCBI Taxonomy" id="433724"/>
    <lineage>
        <taxon>unclassified sequences</taxon>
        <taxon>metagenomes</taxon>
        <taxon>organismal metagenomes</taxon>
    </lineage>
</organism>
<name>S0DGQ6_9ZZZZ</name>
<reference evidence="2" key="1">
    <citation type="submission" date="2012-10" db="EMBL/GenBank/DDBJ databases">
        <authorList>
            <person name="Sandrine L."/>
        </authorList>
    </citation>
    <scope>NUCLEOTIDE SEQUENCE</scope>
</reference>
<dbReference type="Pfam" id="PF14287">
    <property type="entry name" value="DUF4368"/>
    <property type="match status" value="1"/>
</dbReference>
<dbReference type="EMBL" id="HF548330">
    <property type="protein sequence ID" value="CCO21806.1"/>
    <property type="molecule type" value="Genomic_DNA"/>
</dbReference>
<proteinExistence type="predicted"/>
<dbReference type="InterPro" id="IPR025378">
    <property type="entry name" value="DUF4368"/>
</dbReference>
<dbReference type="AlphaFoldDB" id="S0DGQ6"/>
<accession>S0DGQ6</accession>
<gene>
    <name evidence="2" type="ORF">BN138_994</name>
</gene>
<reference evidence="2" key="2">
    <citation type="journal article" date="2013" name="Biotechnol. Biofuels">
        <title>Mining for hemicellulases in the fungus-growing termite Pseudacanthotermes militaris using functional metagenomics.</title>
        <authorList>
            <person name="Bastien G."/>
            <person name="Arnal G."/>
            <person name="Bozonnet S."/>
            <person name="Laguerre S."/>
            <person name="Ferreira F."/>
            <person name="Faure R."/>
            <person name="Henrissat B."/>
            <person name="Lefevre F."/>
            <person name="Robe P."/>
            <person name="Bouchez O."/>
            <person name="Noirot C."/>
            <person name="Dumon C."/>
            <person name="O'Donohue M."/>
        </authorList>
    </citation>
    <scope>NUCLEOTIDE SEQUENCE</scope>
</reference>
<sequence>MEDYALGTCAFEDDGKAVNVDRFLTLVRKYTTIEELTPAIVHEFIETIVVHEAEGGRKNRTQKMVIVYANMGAIDCAAALTDEADDNAAAAIVLDETTGDCVAPAHKIGESLTGHYHTKHYESPFAPFSSRVSNCRLSKFVCLPSFLGTI</sequence>
<evidence type="ECO:0000313" key="2">
    <source>
        <dbReference type="EMBL" id="CCO21806.1"/>
    </source>
</evidence>
<evidence type="ECO:0000259" key="1">
    <source>
        <dbReference type="Pfam" id="PF14287"/>
    </source>
</evidence>
<feature type="domain" description="DUF4368" evidence="1">
    <location>
        <begin position="16"/>
        <end position="74"/>
    </location>
</feature>